<keyword evidence="6" id="KW-1185">Reference proteome</keyword>
<dbReference type="EMBL" id="CP120988">
    <property type="protein sequence ID" value="WLQ60303.1"/>
    <property type="molecule type" value="Genomic_DNA"/>
</dbReference>
<evidence type="ECO:0000313" key="6">
    <source>
        <dbReference type="Proteomes" id="UP001235744"/>
    </source>
</evidence>
<dbReference type="RefSeq" id="WP_306069397.1">
    <property type="nucleotide sequence ID" value="NZ_CP120988.1"/>
</dbReference>
<keyword evidence="2 5" id="KW-0436">Ligase</keyword>
<dbReference type="Gene3D" id="3.40.50.12780">
    <property type="entry name" value="N-terminal domain of ligase-like"/>
    <property type="match status" value="1"/>
</dbReference>
<evidence type="ECO:0000256" key="1">
    <source>
        <dbReference type="ARBA" id="ARBA00006432"/>
    </source>
</evidence>
<evidence type="ECO:0000259" key="4">
    <source>
        <dbReference type="Pfam" id="PF13193"/>
    </source>
</evidence>
<feature type="domain" description="AMP-binding enzyme C-terminal" evidence="4">
    <location>
        <begin position="443"/>
        <end position="518"/>
    </location>
</feature>
<accession>A0ABY9IXT3</accession>
<dbReference type="Gene3D" id="3.30.300.30">
    <property type="match status" value="1"/>
</dbReference>
<dbReference type="InterPro" id="IPR000873">
    <property type="entry name" value="AMP-dep_synth/lig_dom"/>
</dbReference>
<dbReference type="Pfam" id="PF13193">
    <property type="entry name" value="AMP-binding_C"/>
    <property type="match status" value="1"/>
</dbReference>
<dbReference type="InterPro" id="IPR045851">
    <property type="entry name" value="AMP-bd_C_sf"/>
</dbReference>
<comment type="similarity">
    <text evidence="1">Belongs to the ATP-dependent AMP-binding enzyme family.</text>
</comment>
<feature type="domain" description="AMP-dependent synthetase/ligase" evidence="3">
    <location>
        <begin position="16"/>
        <end position="392"/>
    </location>
</feature>
<gene>
    <name evidence="5" type="ORF">P8A19_34960</name>
</gene>
<dbReference type="Pfam" id="PF00501">
    <property type="entry name" value="AMP-binding"/>
    <property type="match status" value="1"/>
</dbReference>
<protein>
    <submittedName>
        <fullName evidence="5">FadD3 family acyl-CoA ligase</fullName>
    </submittedName>
</protein>
<dbReference type="NCBIfam" id="NF005801">
    <property type="entry name" value="PRK07656.1"/>
    <property type="match status" value="1"/>
</dbReference>
<dbReference type="GO" id="GO:0016874">
    <property type="term" value="F:ligase activity"/>
    <property type="evidence" value="ECO:0007669"/>
    <property type="project" value="UniProtKB-KW"/>
</dbReference>
<dbReference type="PROSITE" id="PS00455">
    <property type="entry name" value="AMP_BINDING"/>
    <property type="match status" value="1"/>
</dbReference>
<evidence type="ECO:0000256" key="2">
    <source>
        <dbReference type="ARBA" id="ARBA00022598"/>
    </source>
</evidence>
<dbReference type="InterPro" id="IPR020845">
    <property type="entry name" value="AMP-binding_CS"/>
</dbReference>
<dbReference type="PANTHER" id="PTHR43201">
    <property type="entry name" value="ACYL-COA SYNTHETASE"/>
    <property type="match status" value="1"/>
</dbReference>
<name>A0ABY9IXT3_9ACTN</name>
<evidence type="ECO:0000259" key="3">
    <source>
        <dbReference type="Pfam" id="PF00501"/>
    </source>
</evidence>
<organism evidence="5 6">
    <name type="scientific">Streptomyces poriferorum</name>
    <dbReference type="NCBI Taxonomy" id="2798799"/>
    <lineage>
        <taxon>Bacteria</taxon>
        <taxon>Bacillati</taxon>
        <taxon>Actinomycetota</taxon>
        <taxon>Actinomycetes</taxon>
        <taxon>Kitasatosporales</taxon>
        <taxon>Streptomycetaceae</taxon>
        <taxon>Streptomyces</taxon>
    </lineage>
</organism>
<proteinExistence type="inferred from homology"/>
<dbReference type="Proteomes" id="UP001235744">
    <property type="component" value="Chromosome"/>
</dbReference>
<sequence length="527" mass="56132">MSENEHPLTLPGALDLAARRHPGREAVVDGDVRLTWSQLHAAVRAALRSLLALGIRPGDRVAVWAPNSHHWIVAALATTSAGAVLVPVNTRYKGAEARLLLRRSGARLLFVENGFLGKDYVSMLATGDEGAPEPRPAALEHVVALDAATPPVTVPWEEFLGRGAHLPDAEVTARTAAVHPDDPCDLLFTSGTTGRPKGALTTHRQNLATYWAWSGRTGVTGDDRYLVINPMFHCFGYKAGVLACLLRGATMVLQPVFDVDRALRAVEAERITVLPGPPTIYTELLDAPGRDRFDLSSLRLAVTGAAVVPVALVRRMRAELFPEVLTAYGLTETCGTVTVCSADDDAETVALTAGRPIDGTEVLVADGGRRPLPAGQDGRILVRGYHVMHGYLDDPEATAAAVDADGWLDTGDIGHLDPRGNLVITGRSKEMFVVGGFNVYPAEVEQVLTGHDAVAEAAVVGVPDARLGEVGRAYVTVRPGTGTGPDELVGHCRERLANFKVPREVVILGALPRNATGKVDKTVLRTV</sequence>
<evidence type="ECO:0000313" key="5">
    <source>
        <dbReference type="EMBL" id="WLQ60303.1"/>
    </source>
</evidence>
<dbReference type="InterPro" id="IPR025110">
    <property type="entry name" value="AMP-bd_C"/>
</dbReference>
<reference evidence="5 6" key="1">
    <citation type="submission" date="2023-03" db="EMBL/GenBank/DDBJ databases">
        <title>Isolation and description of six Streptomyces strains from soil environments, able to metabolize different microbial glucans.</title>
        <authorList>
            <person name="Widen T."/>
            <person name="Larsbrink J."/>
        </authorList>
    </citation>
    <scope>NUCLEOTIDE SEQUENCE [LARGE SCALE GENOMIC DNA]</scope>
    <source>
        <strain evidence="5 6">Alt2</strain>
    </source>
</reference>
<dbReference type="SUPFAM" id="SSF56801">
    <property type="entry name" value="Acetyl-CoA synthetase-like"/>
    <property type="match status" value="1"/>
</dbReference>
<dbReference type="InterPro" id="IPR042099">
    <property type="entry name" value="ANL_N_sf"/>
</dbReference>
<dbReference type="PANTHER" id="PTHR43201:SF5">
    <property type="entry name" value="MEDIUM-CHAIN ACYL-COA LIGASE ACSF2, MITOCHONDRIAL"/>
    <property type="match status" value="1"/>
</dbReference>